<reference evidence="1 2" key="1">
    <citation type="submission" date="2017-05" db="EMBL/GenBank/DDBJ databases">
        <authorList>
            <person name="Song R."/>
            <person name="Chenine A.L."/>
            <person name="Ruprecht R.M."/>
        </authorList>
    </citation>
    <scope>NUCLEOTIDE SEQUENCE [LARGE SCALE GENOMIC DNA]</scope>
    <source>
        <strain evidence="1 2">CECT 8898</strain>
    </source>
</reference>
<proteinExistence type="predicted"/>
<name>A0A238L2Q7_9RHOB</name>
<gene>
    <name evidence="1" type="ORF">MAA8898_04258</name>
</gene>
<dbReference type="EMBL" id="FXYF01000015">
    <property type="protein sequence ID" value="SMX49309.1"/>
    <property type="molecule type" value="Genomic_DNA"/>
</dbReference>
<organism evidence="1 2">
    <name type="scientific">Maliponia aquimaris</name>
    <dbReference type="NCBI Taxonomy" id="1673631"/>
    <lineage>
        <taxon>Bacteria</taxon>
        <taxon>Pseudomonadati</taxon>
        <taxon>Pseudomonadota</taxon>
        <taxon>Alphaproteobacteria</taxon>
        <taxon>Rhodobacterales</taxon>
        <taxon>Paracoccaceae</taxon>
        <taxon>Maliponia</taxon>
    </lineage>
</organism>
<sequence length="36" mass="3961">MSRWDHLGVPLTLNRGRAWGNGSEVAFSDSLQSKTS</sequence>
<accession>A0A238L2Q7</accession>
<protein>
    <submittedName>
        <fullName evidence="1">Uncharacterized protein</fullName>
    </submittedName>
</protein>
<dbReference type="Proteomes" id="UP000207598">
    <property type="component" value="Unassembled WGS sequence"/>
</dbReference>
<evidence type="ECO:0000313" key="1">
    <source>
        <dbReference type="EMBL" id="SMX49309.1"/>
    </source>
</evidence>
<evidence type="ECO:0000313" key="2">
    <source>
        <dbReference type="Proteomes" id="UP000207598"/>
    </source>
</evidence>
<keyword evidence="2" id="KW-1185">Reference proteome</keyword>
<dbReference type="AlphaFoldDB" id="A0A238L2Q7"/>